<proteinExistence type="evidence at transcript level"/>
<dbReference type="PANTHER" id="PTHR33172">
    <property type="entry name" value="OS08G0516900 PROTEIN"/>
    <property type="match status" value="1"/>
</dbReference>
<feature type="region of interest" description="Disordered" evidence="3">
    <location>
        <begin position="18"/>
        <end position="56"/>
    </location>
</feature>
<sequence length="240" mass="25530">MPVDVARASVFEVAMPASACSSSSIGKDSDECTPPGKEDEEVQSAYMGEKGGAGEEGGLVGLEALEEALPIRRSISKFYSGKSKSFSCLKEAVTSSGSAKDISKAENAYSRKRKNLLVYSIMYENSNETATAEVFETGPPKRPSSLSRSSLVTMASSSSRSSSSFSIEDNQLHEQLHYPCSPDHSENCGPPKSPIPPPASCAYRTPSAPMTAMRSFSMMDLPGLHSSSSSVCLKDKKVDS</sequence>
<evidence type="ECO:0000256" key="2">
    <source>
        <dbReference type="ARBA" id="ARBA00023242"/>
    </source>
</evidence>
<evidence type="ECO:0000256" key="1">
    <source>
        <dbReference type="ARBA" id="ARBA00004123"/>
    </source>
</evidence>
<dbReference type="AlphaFoldDB" id="A1IWC7"/>
<keyword evidence="2" id="KW-0539">Nucleus</keyword>
<organism evidence="4">
    <name type="scientific">Sporobolus stapfianus</name>
    <name type="common">Ressurection grass</name>
    <dbReference type="NCBI Taxonomy" id="56623"/>
    <lineage>
        <taxon>Eukaryota</taxon>
        <taxon>Viridiplantae</taxon>
        <taxon>Streptophyta</taxon>
        <taxon>Embryophyta</taxon>
        <taxon>Tracheophyta</taxon>
        <taxon>Spermatophyta</taxon>
        <taxon>Magnoliopsida</taxon>
        <taxon>Liliopsida</taxon>
        <taxon>Poales</taxon>
        <taxon>Poaceae</taxon>
        <taxon>PACMAD clade</taxon>
        <taxon>Chloridoideae</taxon>
        <taxon>Zoysieae</taxon>
        <taxon>Sporobolinae</taxon>
        <taxon>Sporobolus</taxon>
    </lineage>
</organism>
<feature type="compositionally biased region" description="Low complexity" evidence="3">
    <location>
        <begin position="144"/>
        <end position="166"/>
    </location>
</feature>
<protein>
    <submittedName>
        <fullName evidence="4">Uncharacterized protein dg4i</fullName>
    </submittedName>
</protein>
<dbReference type="InterPro" id="IPR051992">
    <property type="entry name" value="OxStress_Response_Reg"/>
</dbReference>
<reference evidence="4" key="1">
    <citation type="submission" date="2006-05" db="EMBL/GenBank/DDBJ databases">
        <title>Desiccation-tolerance specific gene expression in leaf tissue of the resurrection plant Sporobolus stapfianus.</title>
        <authorList>
            <person name="Le T.N."/>
            <person name="Blomstedt C.K."/>
            <person name="Kuang J."/>
            <person name="Tenlen J."/>
            <person name="Gaff D.F."/>
            <person name="Hamill J.D."/>
            <person name="Neale A.D."/>
        </authorList>
    </citation>
    <scope>NUCLEOTIDE SEQUENCE</scope>
    <source>
        <tissue evidence="4">Leaf</tissue>
    </source>
</reference>
<dbReference type="PANTHER" id="PTHR33172:SF96">
    <property type="entry name" value="PROTEIN OXIDATIVE STRESS 3 LIKE 3"/>
    <property type="match status" value="1"/>
</dbReference>
<dbReference type="GO" id="GO:0005634">
    <property type="term" value="C:nucleus"/>
    <property type="evidence" value="ECO:0007669"/>
    <property type="project" value="UniProtKB-SubCell"/>
</dbReference>
<dbReference type="EMBL" id="AM268211">
    <property type="protein sequence ID" value="CAK26793.1"/>
    <property type="molecule type" value="mRNA"/>
</dbReference>
<feature type="region of interest" description="Disordered" evidence="3">
    <location>
        <begin position="133"/>
        <end position="206"/>
    </location>
</feature>
<evidence type="ECO:0000313" key="4">
    <source>
        <dbReference type="EMBL" id="CAK26793.1"/>
    </source>
</evidence>
<comment type="subcellular location">
    <subcellularLocation>
        <location evidence="1">Nucleus</location>
    </subcellularLocation>
</comment>
<gene>
    <name evidence="4" type="primary">dg4i</name>
</gene>
<evidence type="ECO:0000256" key="3">
    <source>
        <dbReference type="SAM" id="MobiDB-lite"/>
    </source>
</evidence>
<name>A1IWC7_SPOST</name>
<dbReference type="GO" id="GO:0006950">
    <property type="term" value="P:response to stress"/>
    <property type="evidence" value="ECO:0007669"/>
    <property type="project" value="UniProtKB-ARBA"/>
</dbReference>
<accession>A1IWC7</accession>